<dbReference type="Pfam" id="PF00581">
    <property type="entry name" value="Rhodanese"/>
    <property type="match status" value="1"/>
</dbReference>
<dbReference type="Proteomes" id="UP000585665">
    <property type="component" value="Unassembled WGS sequence"/>
</dbReference>
<gene>
    <name evidence="2" type="ORF">HUK82_15380</name>
</gene>
<protein>
    <submittedName>
        <fullName evidence="2">Rhodanese-like domain-containing protein</fullName>
    </submittedName>
</protein>
<dbReference type="PROSITE" id="PS50206">
    <property type="entry name" value="RHODANESE_3"/>
    <property type="match status" value="1"/>
</dbReference>
<reference evidence="2 3" key="1">
    <citation type="submission" date="2020-06" db="EMBL/GenBank/DDBJ databases">
        <title>Description of novel acetic acid bacteria.</title>
        <authorList>
            <person name="Sombolestani A."/>
        </authorList>
    </citation>
    <scope>NUCLEOTIDE SEQUENCE [LARGE SCALE GENOMIC DNA]</scope>
    <source>
        <strain evidence="2 3">LMG 27010</strain>
    </source>
</reference>
<comment type="caution">
    <text evidence="2">The sequence shown here is derived from an EMBL/GenBank/DDBJ whole genome shotgun (WGS) entry which is preliminary data.</text>
</comment>
<dbReference type="SUPFAM" id="SSF52821">
    <property type="entry name" value="Rhodanese/Cell cycle control phosphatase"/>
    <property type="match status" value="1"/>
</dbReference>
<sequence length="135" mass="14619">MIEDVSPLTTWQALKTDPQAQLVDVRTDAEWTFVGFADLSEIGKQMVPVSWQSLDGRPNGSFVEQLAAAGLQPGMPIYFLCRSGARSRAAALAARQGGFTQVFNVADGFEGPPDDQAHRGTVAGWKKDGLPWRQG</sequence>
<dbReference type="RefSeq" id="WP_176614780.1">
    <property type="nucleotide sequence ID" value="NZ_JABXXR010000217.1"/>
</dbReference>
<dbReference type="InterPro" id="IPR036873">
    <property type="entry name" value="Rhodanese-like_dom_sf"/>
</dbReference>
<feature type="domain" description="Rhodanese" evidence="1">
    <location>
        <begin position="16"/>
        <end position="116"/>
    </location>
</feature>
<evidence type="ECO:0000313" key="2">
    <source>
        <dbReference type="EMBL" id="NVN41929.1"/>
    </source>
</evidence>
<dbReference type="InterPro" id="IPR044240">
    <property type="entry name" value="STR4-like"/>
</dbReference>
<keyword evidence="3" id="KW-1185">Reference proteome</keyword>
<dbReference type="InterPro" id="IPR001763">
    <property type="entry name" value="Rhodanese-like_dom"/>
</dbReference>
<dbReference type="Gene3D" id="3.40.250.10">
    <property type="entry name" value="Rhodanese-like domain"/>
    <property type="match status" value="1"/>
</dbReference>
<name>A0A850PGZ7_9PROT</name>
<dbReference type="EMBL" id="JABXXR010000217">
    <property type="protein sequence ID" value="NVN41929.1"/>
    <property type="molecule type" value="Genomic_DNA"/>
</dbReference>
<organism evidence="2 3">
    <name type="scientific">Ameyamaea chiangmaiensis</name>
    <dbReference type="NCBI Taxonomy" id="442969"/>
    <lineage>
        <taxon>Bacteria</taxon>
        <taxon>Pseudomonadati</taxon>
        <taxon>Pseudomonadota</taxon>
        <taxon>Alphaproteobacteria</taxon>
        <taxon>Acetobacterales</taxon>
        <taxon>Acetobacteraceae</taxon>
        <taxon>Ameyamaea</taxon>
    </lineage>
</organism>
<dbReference type="PANTHER" id="PTHR47377:SF1">
    <property type="entry name" value="RHODANESE-LIKE DOMAIN-CONTAINING PROTEIN 4, CHLOROPLASTIC"/>
    <property type="match status" value="1"/>
</dbReference>
<accession>A0A850PGZ7</accession>
<dbReference type="SMART" id="SM00450">
    <property type="entry name" value="RHOD"/>
    <property type="match status" value="1"/>
</dbReference>
<dbReference type="PANTHER" id="PTHR47377">
    <property type="entry name" value="RHODANESE-LIKE DOMAIN-CONTAINING PROTEIN 4, CHLOROPLASTIC"/>
    <property type="match status" value="1"/>
</dbReference>
<dbReference type="AlphaFoldDB" id="A0A850PGZ7"/>
<evidence type="ECO:0000313" key="3">
    <source>
        <dbReference type="Proteomes" id="UP000585665"/>
    </source>
</evidence>
<proteinExistence type="predicted"/>
<evidence type="ECO:0000259" key="1">
    <source>
        <dbReference type="PROSITE" id="PS50206"/>
    </source>
</evidence>